<reference evidence="3 4" key="1">
    <citation type="submission" date="2020-07" db="EMBL/GenBank/DDBJ databases">
        <title>Sequencing the genomes of 1000 actinobacteria strains.</title>
        <authorList>
            <person name="Klenk H.-P."/>
        </authorList>
    </citation>
    <scope>NUCLEOTIDE SEQUENCE [LARGE SCALE GENOMIC DNA]</scope>
    <source>
        <strain evidence="3 4">DSM 22083</strain>
    </source>
</reference>
<evidence type="ECO:0000256" key="2">
    <source>
        <dbReference type="SAM" id="Phobius"/>
    </source>
</evidence>
<feature type="transmembrane region" description="Helical" evidence="2">
    <location>
        <begin position="104"/>
        <end position="123"/>
    </location>
</feature>
<proteinExistence type="predicted"/>
<feature type="transmembrane region" description="Helical" evidence="2">
    <location>
        <begin position="78"/>
        <end position="98"/>
    </location>
</feature>
<protein>
    <submittedName>
        <fullName evidence="3">Uncharacterized protein</fullName>
    </submittedName>
</protein>
<keyword evidence="4" id="KW-1185">Reference proteome</keyword>
<evidence type="ECO:0000256" key="1">
    <source>
        <dbReference type="SAM" id="MobiDB-lite"/>
    </source>
</evidence>
<name>A0A7Y9IER1_9ACTN</name>
<dbReference type="Proteomes" id="UP000569914">
    <property type="component" value="Unassembled WGS sequence"/>
</dbReference>
<keyword evidence="2" id="KW-1133">Transmembrane helix</keyword>
<feature type="region of interest" description="Disordered" evidence="1">
    <location>
        <begin position="166"/>
        <end position="298"/>
    </location>
</feature>
<comment type="caution">
    <text evidence="3">The sequence shown here is derived from an EMBL/GenBank/DDBJ whole genome shotgun (WGS) entry which is preliminary data.</text>
</comment>
<evidence type="ECO:0000313" key="3">
    <source>
        <dbReference type="EMBL" id="NYE75581.1"/>
    </source>
</evidence>
<feature type="compositionally biased region" description="Low complexity" evidence="1">
    <location>
        <begin position="178"/>
        <end position="258"/>
    </location>
</feature>
<accession>A0A7Y9IER1</accession>
<gene>
    <name evidence="3" type="ORF">BKA15_006910</name>
</gene>
<keyword evidence="2" id="KW-0472">Membrane</keyword>
<dbReference type="RefSeq" id="WP_179758062.1">
    <property type="nucleotide sequence ID" value="NZ_JACCBU010000001.1"/>
</dbReference>
<organism evidence="3 4">
    <name type="scientific">Microlunatus parietis</name>
    <dbReference type="NCBI Taxonomy" id="682979"/>
    <lineage>
        <taxon>Bacteria</taxon>
        <taxon>Bacillati</taxon>
        <taxon>Actinomycetota</taxon>
        <taxon>Actinomycetes</taxon>
        <taxon>Propionibacteriales</taxon>
        <taxon>Propionibacteriaceae</taxon>
        <taxon>Microlunatus</taxon>
    </lineage>
</organism>
<dbReference type="AlphaFoldDB" id="A0A7Y9IER1"/>
<dbReference type="EMBL" id="JACCBU010000001">
    <property type="protein sequence ID" value="NYE75581.1"/>
    <property type="molecule type" value="Genomic_DNA"/>
</dbReference>
<evidence type="ECO:0000313" key="4">
    <source>
        <dbReference type="Proteomes" id="UP000569914"/>
    </source>
</evidence>
<feature type="compositionally biased region" description="Pro residues" evidence="1">
    <location>
        <begin position="279"/>
        <end position="288"/>
    </location>
</feature>
<sequence>MTMKVSWLRQDVSRVVFPPVCPATGEPATTNTKMLFRKEWTMFLPGIGRLIMNATSPPIGLTIPVSEAVRSKIAMWRLITILGGLGSIVLAFVLVAVVPNPIGAILFVLFLLAAFGAVILGSYRSDVVGADVDGQTILMTRAHPAFVDALYRANPPGMITVIMAQPGQPQQPQPVGPPQQYAQQPYGQPQPQQPYQQQSPQPYQPAPQQYGQQPQPYGQQQPYGQPSPQYQQPYQQQSPAPQPQHEQQQPPYPQQYGQQPPPGPVLPGQGPVRSAQPVQPRPEWPPAEPRQEWPPANR</sequence>
<keyword evidence="2" id="KW-0812">Transmembrane</keyword>